<comment type="caution">
    <text evidence="8">The sequence shown here is derived from an EMBL/GenBank/DDBJ whole genome shotgun (WGS) entry which is preliminary data.</text>
</comment>
<keyword evidence="4 7" id="KW-0732">Signal</keyword>
<keyword evidence="9" id="KW-1185">Reference proteome</keyword>
<dbReference type="NCBIfam" id="NF007958">
    <property type="entry name" value="PRK10677.1"/>
    <property type="match status" value="1"/>
</dbReference>
<proteinExistence type="inferred from homology"/>
<dbReference type="PANTHER" id="PTHR30632:SF17">
    <property type="entry name" value="MOLYBDATE-BINDING PROTEIN MODA"/>
    <property type="match status" value="1"/>
</dbReference>
<evidence type="ECO:0000313" key="8">
    <source>
        <dbReference type="EMBL" id="TXL73358.1"/>
    </source>
</evidence>
<protein>
    <submittedName>
        <fullName evidence="8">Molybdate ABC transporter substrate-binding protein</fullName>
    </submittedName>
</protein>
<feature type="binding site" evidence="6">
    <location>
        <position position="200"/>
    </location>
    <ligand>
        <name>molybdate</name>
        <dbReference type="ChEBI" id="CHEBI:36264"/>
    </ligand>
</feature>
<organism evidence="8 9">
    <name type="scientific">Vineibacter terrae</name>
    <dbReference type="NCBI Taxonomy" id="2586908"/>
    <lineage>
        <taxon>Bacteria</taxon>
        <taxon>Pseudomonadati</taxon>
        <taxon>Pseudomonadota</taxon>
        <taxon>Alphaproteobacteria</taxon>
        <taxon>Hyphomicrobiales</taxon>
        <taxon>Vineibacter</taxon>
    </lineage>
</organism>
<feature type="binding site" evidence="6">
    <location>
        <position position="70"/>
    </location>
    <ligand>
        <name>molybdate</name>
        <dbReference type="ChEBI" id="CHEBI:36264"/>
    </ligand>
</feature>
<keyword evidence="3 6" id="KW-0479">Metal-binding</keyword>
<accession>A0A5C8PI40</accession>
<dbReference type="PANTHER" id="PTHR30632">
    <property type="entry name" value="MOLYBDATE-BINDING PERIPLASMIC PROTEIN"/>
    <property type="match status" value="1"/>
</dbReference>
<dbReference type="CDD" id="cd13536">
    <property type="entry name" value="PBP2_EcModA"/>
    <property type="match status" value="1"/>
</dbReference>
<dbReference type="NCBIfam" id="TIGR01256">
    <property type="entry name" value="modA"/>
    <property type="match status" value="1"/>
</dbReference>
<dbReference type="SUPFAM" id="SSF53850">
    <property type="entry name" value="Periplasmic binding protein-like II"/>
    <property type="match status" value="1"/>
</dbReference>
<evidence type="ECO:0000256" key="5">
    <source>
        <dbReference type="ARBA" id="ARBA00062515"/>
    </source>
</evidence>
<feature type="chain" id="PRO_5022660702" evidence="7">
    <location>
        <begin position="32"/>
        <end position="265"/>
    </location>
</feature>
<dbReference type="Gene3D" id="3.40.190.10">
    <property type="entry name" value="Periplasmic binding protein-like II"/>
    <property type="match status" value="2"/>
</dbReference>
<dbReference type="PIRSF" id="PIRSF004846">
    <property type="entry name" value="ModA"/>
    <property type="match status" value="1"/>
</dbReference>
<dbReference type="Proteomes" id="UP000321638">
    <property type="component" value="Unassembled WGS sequence"/>
</dbReference>
<evidence type="ECO:0000256" key="3">
    <source>
        <dbReference type="ARBA" id="ARBA00022723"/>
    </source>
</evidence>
<feature type="binding site" evidence="6">
    <location>
        <position position="155"/>
    </location>
    <ligand>
        <name>molybdate</name>
        <dbReference type="ChEBI" id="CHEBI:36264"/>
    </ligand>
</feature>
<comment type="similarity">
    <text evidence="1">Belongs to the bacterial solute-binding protein ModA family.</text>
</comment>
<dbReference type="FunFam" id="3.40.190.10:FF:000035">
    <property type="entry name" value="Molybdate ABC transporter substrate-binding protein"/>
    <property type="match status" value="1"/>
</dbReference>
<evidence type="ECO:0000256" key="2">
    <source>
        <dbReference type="ARBA" id="ARBA00022505"/>
    </source>
</evidence>
<dbReference type="OrthoDB" id="9785015at2"/>
<evidence type="ECO:0000256" key="6">
    <source>
        <dbReference type="PIRSR" id="PIRSR004846-1"/>
    </source>
</evidence>
<reference evidence="8 9" key="1">
    <citation type="submission" date="2019-06" db="EMBL/GenBank/DDBJ databases">
        <title>New taxonomy in bacterial strain CC-CFT640, isolated from vineyard.</title>
        <authorList>
            <person name="Lin S.-Y."/>
            <person name="Tsai C.-F."/>
            <person name="Young C.-C."/>
        </authorList>
    </citation>
    <scope>NUCLEOTIDE SEQUENCE [LARGE SCALE GENOMIC DNA]</scope>
    <source>
        <strain evidence="8 9">CC-CFT640</strain>
    </source>
</reference>
<evidence type="ECO:0000313" key="9">
    <source>
        <dbReference type="Proteomes" id="UP000321638"/>
    </source>
</evidence>
<sequence>MWRKRDLLRGLAATLAAVAAVLPLAVRPAAAQQQPVVVFAAASLKNALDEIAGQWSKETGKQTKISYAASSALAKQIEAAAPADVFISADLDWMDYVAQRKLIKPDSRANLLGNRIVLVAGRDSKVHAKIEPGFVLKTLLGDGRLAMANVDSVPAGKYGRASLEALGVWSSVQDRIAQAENVRAALLLVSRGEAPLGIVYQTDAAADPNVRIVGAFPENTHPAIVYPVALVASSTNPDAAAFVTYLRSAAARPLFEKQGFTVLTK</sequence>
<dbReference type="Pfam" id="PF13531">
    <property type="entry name" value="SBP_bac_11"/>
    <property type="match status" value="1"/>
</dbReference>
<dbReference type="GO" id="GO:1901359">
    <property type="term" value="F:tungstate binding"/>
    <property type="evidence" value="ECO:0007669"/>
    <property type="project" value="UniProtKB-ARBA"/>
</dbReference>
<dbReference type="GO" id="GO:0046872">
    <property type="term" value="F:metal ion binding"/>
    <property type="evidence" value="ECO:0007669"/>
    <property type="project" value="UniProtKB-KW"/>
</dbReference>
<dbReference type="GO" id="GO:0030973">
    <property type="term" value="F:molybdate ion binding"/>
    <property type="evidence" value="ECO:0007669"/>
    <property type="project" value="TreeGrafter"/>
</dbReference>
<dbReference type="InterPro" id="IPR050682">
    <property type="entry name" value="ModA/WtpA"/>
</dbReference>
<dbReference type="RefSeq" id="WP_147849126.1">
    <property type="nucleotide sequence ID" value="NZ_VDUZ01000026.1"/>
</dbReference>
<dbReference type="InterPro" id="IPR005950">
    <property type="entry name" value="ModA"/>
</dbReference>
<keyword evidence="2 6" id="KW-0500">Molybdenum</keyword>
<name>A0A5C8PI40_9HYPH</name>
<gene>
    <name evidence="8" type="primary">modA</name>
    <name evidence="8" type="ORF">FHP25_21745</name>
</gene>
<feature type="signal peptide" evidence="7">
    <location>
        <begin position="1"/>
        <end position="31"/>
    </location>
</feature>
<dbReference type="GO" id="GO:0015689">
    <property type="term" value="P:molybdate ion transport"/>
    <property type="evidence" value="ECO:0007669"/>
    <property type="project" value="InterPro"/>
</dbReference>
<evidence type="ECO:0000256" key="1">
    <source>
        <dbReference type="ARBA" id="ARBA00009175"/>
    </source>
</evidence>
<comment type="subunit">
    <text evidence="5">The complex is composed of two ATP-binding proteins (ModC), two transmembrane proteins (ModB) and a solute-binding protein (ModA).</text>
</comment>
<dbReference type="AlphaFoldDB" id="A0A5C8PI40"/>
<dbReference type="GO" id="GO:0030288">
    <property type="term" value="C:outer membrane-bounded periplasmic space"/>
    <property type="evidence" value="ECO:0007669"/>
    <property type="project" value="TreeGrafter"/>
</dbReference>
<feature type="binding site" evidence="6">
    <location>
        <position position="43"/>
    </location>
    <ligand>
        <name>molybdate</name>
        <dbReference type="ChEBI" id="CHEBI:36264"/>
    </ligand>
</feature>
<evidence type="ECO:0000256" key="7">
    <source>
        <dbReference type="SAM" id="SignalP"/>
    </source>
</evidence>
<evidence type="ECO:0000256" key="4">
    <source>
        <dbReference type="ARBA" id="ARBA00022729"/>
    </source>
</evidence>
<feature type="binding site" evidence="6">
    <location>
        <position position="182"/>
    </location>
    <ligand>
        <name>molybdate</name>
        <dbReference type="ChEBI" id="CHEBI:36264"/>
    </ligand>
</feature>
<dbReference type="EMBL" id="VDUZ01000026">
    <property type="protein sequence ID" value="TXL73358.1"/>
    <property type="molecule type" value="Genomic_DNA"/>
</dbReference>